<evidence type="ECO:0000256" key="1">
    <source>
        <dbReference type="SAM" id="Coils"/>
    </source>
</evidence>
<dbReference type="InterPro" id="IPR029063">
    <property type="entry name" value="SAM-dependent_MTases_sf"/>
</dbReference>
<dbReference type="GO" id="GO:0032259">
    <property type="term" value="P:methylation"/>
    <property type="evidence" value="ECO:0007669"/>
    <property type="project" value="UniProtKB-KW"/>
</dbReference>
<dbReference type="Pfam" id="PF13578">
    <property type="entry name" value="Methyltransf_24"/>
    <property type="match status" value="1"/>
</dbReference>
<dbReference type="EMBL" id="JBBLXS010000142">
    <property type="protein sequence ID" value="MEK0185697.1"/>
    <property type="molecule type" value="Genomic_DNA"/>
</dbReference>
<organism evidence="2 3">
    <name type="scientific">Microcoleus anatoxicus PTRS2</name>
    <dbReference type="NCBI Taxonomy" id="2705321"/>
    <lineage>
        <taxon>Bacteria</taxon>
        <taxon>Bacillati</taxon>
        <taxon>Cyanobacteriota</taxon>
        <taxon>Cyanophyceae</taxon>
        <taxon>Oscillatoriophycideae</taxon>
        <taxon>Oscillatoriales</taxon>
        <taxon>Microcoleaceae</taxon>
        <taxon>Microcoleus</taxon>
        <taxon>Microcoleus anatoxicus</taxon>
    </lineage>
</organism>
<keyword evidence="2" id="KW-0489">Methyltransferase</keyword>
<evidence type="ECO:0000313" key="3">
    <source>
        <dbReference type="Proteomes" id="UP001384579"/>
    </source>
</evidence>
<dbReference type="SUPFAM" id="SSF53335">
    <property type="entry name" value="S-adenosyl-L-methionine-dependent methyltransferases"/>
    <property type="match status" value="1"/>
</dbReference>
<dbReference type="RefSeq" id="WP_340523177.1">
    <property type="nucleotide sequence ID" value="NZ_JBBLXS010000142.1"/>
</dbReference>
<reference evidence="2 3" key="1">
    <citation type="journal article" date="2020" name="Harmful Algae">
        <title>Molecular and morphological characterization of a novel dihydroanatoxin-a producing Microcoleus species (cyanobacteria) from the Russian River, California, USA.</title>
        <authorList>
            <person name="Conklin K.Y."/>
            <person name="Stancheva R."/>
            <person name="Otten T.G."/>
            <person name="Fadness R."/>
            <person name="Boyer G.L."/>
            <person name="Read B."/>
            <person name="Zhang X."/>
            <person name="Sheath R.G."/>
        </authorList>
    </citation>
    <scope>NUCLEOTIDE SEQUENCE [LARGE SCALE GENOMIC DNA]</scope>
    <source>
        <strain evidence="2 3">PTRS2</strain>
    </source>
</reference>
<accession>A0ABU8YMQ7</accession>
<evidence type="ECO:0000313" key="2">
    <source>
        <dbReference type="EMBL" id="MEK0185697.1"/>
    </source>
</evidence>
<dbReference type="EC" id="2.1.1.-" evidence="2"/>
<feature type="coiled-coil region" evidence="1">
    <location>
        <begin position="237"/>
        <end position="264"/>
    </location>
</feature>
<sequence>MFDFIKYKKKFVEATKGWDNEKWSNLDINPFLISSPILQNRHVKNCRLVESRAKLLEYLPKDSVVAEVGTQYGNFAEKIFYITKPKKLHIIDNNLQLFKTELTQKQKILLQEGIKDGKIELHEGDSSTILSKFPDEYFDWIYIDADHAYEGVCKDIDRGYKKVKSDGMMVFNDYTNWSICEIMPYGVARAVNEFCIANNWEIVFLALQSLGYHDIAIKKNSDDKEVRIQLPDADSDWDSTQIQIQQLQLELEKAKNRIYLMENDNFGKMRSYWLKIKQLFAPTVL</sequence>
<name>A0ABU8YMQ7_9CYAN</name>
<dbReference type="Gene3D" id="3.40.50.150">
    <property type="entry name" value="Vaccinia Virus protein VP39"/>
    <property type="match status" value="1"/>
</dbReference>
<proteinExistence type="predicted"/>
<gene>
    <name evidence="2" type="ORF">WMG39_12700</name>
</gene>
<protein>
    <submittedName>
        <fullName evidence="2">Class I SAM-dependent methyltransferase</fullName>
        <ecNumber evidence="2">2.1.1.-</ecNumber>
    </submittedName>
</protein>
<keyword evidence="3" id="KW-1185">Reference proteome</keyword>
<keyword evidence="1" id="KW-0175">Coiled coil</keyword>
<dbReference type="GO" id="GO:0008168">
    <property type="term" value="F:methyltransferase activity"/>
    <property type="evidence" value="ECO:0007669"/>
    <property type="project" value="UniProtKB-KW"/>
</dbReference>
<dbReference type="Proteomes" id="UP001384579">
    <property type="component" value="Unassembled WGS sequence"/>
</dbReference>
<comment type="caution">
    <text evidence="2">The sequence shown here is derived from an EMBL/GenBank/DDBJ whole genome shotgun (WGS) entry which is preliminary data.</text>
</comment>
<keyword evidence="2" id="KW-0808">Transferase</keyword>